<comment type="caution">
    <text evidence="1">The sequence shown here is derived from an EMBL/GenBank/DDBJ whole genome shotgun (WGS) entry which is preliminary data.</text>
</comment>
<protein>
    <submittedName>
        <fullName evidence="1">Putative membrane protein</fullName>
    </submittedName>
</protein>
<dbReference type="AlphaFoldDB" id="A0A7X5VIQ2"/>
<dbReference type="Pfam" id="PF06897">
    <property type="entry name" value="DUF1269"/>
    <property type="match status" value="1"/>
</dbReference>
<keyword evidence="2" id="KW-1185">Reference proteome</keyword>
<dbReference type="InterPro" id="IPR009200">
    <property type="entry name" value="DUF1269_membrane"/>
</dbReference>
<sequence>MTHLVVLGLDIGRELQEGHAAVFLLARSATVDRVVDALKPLGPTIIQSNLTKEREEELVQALQG</sequence>
<evidence type="ECO:0000313" key="2">
    <source>
        <dbReference type="Proteomes" id="UP000555407"/>
    </source>
</evidence>
<gene>
    <name evidence="1" type="ORF">BJY22_007263</name>
</gene>
<reference evidence="1 2" key="1">
    <citation type="submission" date="2020-03" db="EMBL/GenBank/DDBJ databases">
        <title>Sequencing the genomes of 1000 actinobacteria strains.</title>
        <authorList>
            <person name="Klenk H.-P."/>
        </authorList>
    </citation>
    <scope>NUCLEOTIDE SEQUENCE [LARGE SCALE GENOMIC DNA]</scope>
    <source>
        <strain evidence="1 2">DSM 45490</strain>
    </source>
</reference>
<organism evidence="1 2">
    <name type="scientific">Kribbella shirazensis</name>
    <dbReference type="NCBI Taxonomy" id="1105143"/>
    <lineage>
        <taxon>Bacteria</taxon>
        <taxon>Bacillati</taxon>
        <taxon>Actinomycetota</taxon>
        <taxon>Actinomycetes</taxon>
        <taxon>Propionibacteriales</taxon>
        <taxon>Kribbellaceae</taxon>
        <taxon>Kribbella</taxon>
    </lineage>
</organism>
<accession>A0A7X5VIQ2</accession>
<dbReference type="RefSeq" id="WP_202891427.1">
    <property type="nucleotide sequence ID" value="NZ_JAASRO010000001.1"/>
</dbReference>
<name>A0A7X5VIQ2_9ACTN</name>
<evidence type="ECO:0000313" key="1">
    <source>
        <dbReference type="EMBL" id="NIK61546.1"/>
    </source>
</evidence>
<dbReference type="EMBL" id="JAASRO010000001">
    <property type="protein sequence ID" value="NIK61546.1"/>
    <property type="molecule type" value="Genomic_DNA"/>
</dbReference>
<proteinExistence type="predicted"/>
<dbReference type="Proteomes" id="UP000555407">
    <property type="component" value="Unassembled WGS sequence"/>
</dbReference>